<dbReference type="PROSITE" id="PS50943">
    <property type="entry name" value="HTH_CROC1"/>
    <property type="match status" value="1"/>
</dbReference>
<dbReference type="Gene3D" id="1.10.260.40">
    <property type="entry name" value="lambda repressor-like DNA-binding domains"/>
    <property type="match status" value="1"/>
</dbReference>
<dbReference type="OrthoDB" id="34624at2"/>
<dbReference type="PANTHER" id="PTHR46797">
    <property type="entry name" value="HTH-TYPE TRANSCRIPTIONAL REGULATOR"/>
    <property type="match status" value="1"/>
</dbReference>
<dbReference type="InterPro" id="IPR013096">
    <property type="entry name" value="Cupin_2"/>
</dbReference>
<dbReference type="HOGENOM" id="CLU_085376_3_1_0"/>
<evidence type="ECO:0000313" key="5">
    <source>
        <dbReference type="Proteomes" id="UP000054010"/>
    </source>
</evidence>
<dbReference type="GO" id="GO:0003700">
    <property type="term" value="F:DNA-binding transcription factor activity"/>
    <property type="evidence" value="ECO:0007669"/>
    <property type="project" value="TreeGrafter"/>
</dbReference>
<dbReference type="Gene3D" id="2.60.120.10">
    <property type="entry name" value="Jelly Rolls"/>
    <property type="match status" value="1"/>
</dbReference>
<gene>
    <name evidence="4" type="ORF">OSCT_2995</name>
</gene>
<organism evidence="4 5">
    <name type="scientific">Oscillochloris trichoides DG-6</name>
    <dbReference type="NCBI Taxonomy" id="765420"/>
    <lineage>
        <taxon>Bacteria</taxon>
        <taxon>Bacillati</taxon>
        <taxon>Chloroflexota</taxon>
        <taxon>Chloroflexia</taxon>
        <taxon>Chloroflexales</taxon>
        <taxon>Chloroflexineae</taxon>
        <taxon>Oscillochloridaceae</taxon>
        <taxon>Oscillochloris</taxon>
    </lineage>
</organism>
<proteinExistence type="predicted"/>
<dbReference type="SUPFAM" id="SSF47413">
    <property type="entry name" value="lambda repressor-like DNA-binding domains"/>
    <property type="match status" value="1"/>
</dbReference>
<dbReference type="eggNOG" id="COG1396">
    <property type="taxonomic scope" value="Bacteria"/>
</dbReference>
<dbReference type="InterPro" id="IPR050807">
    <property type="entry name" value="TransReg_Diox_bact_type"/>
</dbReference>
<evidence type="ECO:0000256" key="1">
    <source>
        <dbReference type="ARBA" id="ARBA00023125"/>
    </source>
</evidence>
<comment type="caution">
    <text evidence="4">The sequence shown here is derived from an EMBL/GenBank/DDBJ whole genome shotgun (WGS) entry which is preliminary data.</text>
</comment>
<keyword evidence="5" id="KW-1185">Reference proteome</keyword>
<evidence type="ECO:0000259" key="3">
    <source>
        <dbReference type="PROSITE" id="PS50943"/>
    </source>
</evidence>
<dbReference type="Proteomes" id="UP000054010">
    <property type="component" value="Unassembled WGS sequence"/>
</dbReference>
<dbReference type="STRING" id="765420.OSCT_2995"/>
<protein>
    <submittedName>
        <fullName evidence="4">Cupin 2 domain-containing protein</fullName>
    </submittedName>
</protein>
<evidence type="ECO:0000313" key="4">
    <source>
        <dbReference type="EMBL" id="EFO79162.1"/>
    </source>
</evidence>
<dbReference type="GO" id="GO:0005829">
    <property type="term" value="C:cytosol"/>
    <property type="evidence" value="ECO:0007669"/>
    <property type="project" value="TreeGrafter"/>
</dbReference>
<name>E1II44_9CHLR</name>
<reference evidence="4 5" key="1">
    <citation type="journal article" date="2011" name="J. Bacteriol.">
        <title>Draft genome sequence of the anoxygenic filamentous phototrophic bacterium Oscillochloris trichoides subsp. DG-6.</title>
        <authorList>
            <person name="Kuznetsov B.B."/>
            <person name="Ivanovsky R.N."/>
            <person name="Keppen O.I."/>
            <person name="Sukhacheva M.V."/>
            <person name="Bumazhkin B.K."/>
            <person name="Patutina E.O."/>
            <person name="Beletsky A.V."/>
            <person name="Mardanov A.V."/>
            <person name="Baslerov R.V."/>
            <person name="Panteleeva A.N."/>
            <person name="Kolganova T.V."/>
            <person name="Ravin N.V."/>
            <person name="Skryabin K.G."/>
        </authorList>
    </citation>
    <scope>NUCLEOTIDE SEQUENCE [LARGE SCALE GENOMIC DNA]</scope>
    <source>
        <strain evidence="4 5">DG-6</strain>
    </source>
</reference>
<evidence type="ECO:0000256" key="2">
    <source>
        <dbReference type="SAM" id="MobiDB-lite"/>
    </source>
</evidence>
<dbReference type="EMBL" id="ADVR01000122">
    <property type="protein sequence ID" value="EFO79162.1"/>
    <property type="molecule type" value="Genomic_DNA"/>
</dbReference>
<dbReference type="eggNOG" id="COG0662">
    <property type="taxonomic scope" value="Bacteria"/>
</dbReference>
<dbReference type="SUPFAM" id="SSF51182">
    <property type="entry name" value="RmlC-like cupins"/>
    <property type="match status" value="1"/>
</dbReference>
<feature type="domain" description="HTH cro/C1-type" evidence="3">
    <location>
        <begin position="36"/>
        <end position="90"/>
    </location>
</feature>
<dbReference type="PANTHER" id="PTHR46797:SF2">
    <property type="entry name" value="TRANSCRIPTIONAL REGULATOR"/>
    <property type="match status" value="1"/>
</dbReference>
<accession>E1II44</accession>
<dbReference type="GO" id="GO:0003677">
    <property type="term" value="F:DNA binding"/>
    <property type="evidence" value="ECO:0007669"/>
    <property type="project" value="UniProtKB-KW"/>
</dbReference>
<dbReference type="InterPro" id="IPR010982">
    <property type="entry name" value="Lambda_DNA-bd_dom_sf"/>
</dbReference>
<dbReference type="InterPro" id="IPR001387">
    <property type="entry name" value="Cro/C1-type_HTH"/>
</dbReference>
<dbReference type="InterPro" id="IPR011051">
    <property type="entry name" value="RmlC_Cupin_sf"/>
</dbReference>
<dbReference type="Pfam" id="PF07883">
    <property type="entry name" value="Cupin_2"/>
    <property type="match status" value="1"/>
</dbReference>
<dbReference type="AlphaFoldDB" id="E1II44"/>
<feature type="region of interest" description="Disordered" evidence="2">
    <location>
        <begin position="1"/>
        <end position="28"/>
    </location>
</feature>
<dbReference type="CDD" id="cd02209">
    <property type="entry name" value="cupin_XRE_C"/>
    <property type="match status" value="1"/>
</dbReference>
<sequence length="206" mass="22085">MPKIHSHAHSARDLHVPEARDCPSPQDGKVDVGARLRFLREGRQLSIRALAEASGLAVNTLSLIENGKTSPSVSTLQQVAVALGVPITSFFEPDSPRSRVVYMPASQRRSTNLPHGMLSDLGAGLAQRTIEPLLITLDPGAGSGSHAIVHPGQEFVFCLEGRIQYTVDGAIYVLEPGDSLIFESTLPHGWENLEASPARALLVLCP</sequence>
<keyword evidence="1" id="KW-0238">DNA-binding</keyword>
<dbReference type="SMART" id="SM00530">
    <property type="entry name" value="HTH_XRE"/>
    <property type="match status" value="1"/>
</dbReference>
<dbReference type="CDD" id="cd00093">
    <property type="entry name" value="HTH_XRE"/>
    <property type="match status" value="1"/>
</dbReference>
<dbReference type="InterPro" id="IPR014710">
    <property type="entry name" value="RmlC-like_jellyroll"/>
</dbReference>
<feature type="compositionally biased region" description="Basic and acidic residues" evidence="2">
    <location>
        <begin position="10"/>
        <end position="21"/>
    </location>
</feature>
<dbReference type="Pfam" id="PF01381">
    <property type="entry name" value="HTH_3"/>
    <property type="match status" value="1"/>
</dbReference>